<proteinExistence type="predicted"/>
<accession>A0A2H5Y8X3</accession>
<comment type="caution">
    <text evidence="2">The sequence shown here is derived from an EMBL/GenBank/DDBJ whole genome shotgun (WGS) entry which is preliminary data.</text>
</comment>
<dbReference type="Proteomes" id="UP000236642">
    <property type="component" value="Unassembled WGS sequence"/>
</dbReference>
<organism evidence="2 3">
    <name type="scientific">Candidatus Thermoflexus japonica</name>
    <dbReference type="NCBI Taxonomy" id="2035417"/>
    <lineage>
        <taxon>Bacteria</taxon>
        <taxon>Bacillati</taxon>
        <taxon>Chloroflexota</taxon>
        <taxon>Thermoflexia</taxon>
        <taxon>Thermoflexales</taxon>
        <taxon>Thermoflexaceae</taxon>
        <taxon>Thermoflexus</taxon>
    </lineage>
</organism>
<reference evidence="3" key="1">
    <citation type="submission" date="2017-09" db="EMBL/GenBank/DDBJ databases">
        <title>Metaegenomics of thermophilic ammonia-oxidizing enrichment culture.</title>
        <authorList>
            <person name="Kato S."/>
            <person name="Suzuki K."/>
        </authorList>
    </citation>
    <scope>NUCLEOTIDE SEQUENCE [LARGE SCALE GENOMIC DNA]</scope>
</reference>
<name>A0A2H5Y8X3_9CHLR</name>
<feature type="region of interest" description="Disordered" evidence="1">
    <location>
        <begin position="144"/>
        <end position="181"/>
    </location>
</feature>
<dbReference type="EMBL" id="BEHY01000080">
    <property type="protein sequence ID" value="GBD09904.1"/>
    <property type="molecule type" value="Genomic_DNA"/>
</dbReference>
<sequence length="333" mass="35983">MPPHPGEELPFPHDDPGLGAAQEFVAAETDHRRAGLDALRHHRLVGQAEGRGVQERPASQIVHHRDPVALPQGHQFRQGDLGHEADHAEIAVVGAEDQGDVLSPGEGLLIIPQMGPVRGADLDEARAALGHHLRDAESAADFDELAPGDQHPAPPSQGGEGEEHSRGVVVDHQGGLGPGQPAQEILHRRLPFPSLAGLQVELQIAVSRRGADGFEGRAGEGRAAQIRMQDHAGGVDDGAGAGGMPAGQPGCGLPEQRRLQRRGLTLLNPRPRFRQDLPERFDHRVMAESRQERRRALRFQQAIHTRQRSTGIHPCLAQTHGLAWDFIIFPLGE</sequence>
<gene>
    <name evidence="2" type="ORF">HRbin22_02166</name>
</gene>
<evidence type="ECO:0000256" key="1">
    <source>
        <dbReference type="SAM" id="MobiDB-lite"/>
    </source>
</evidence>
<evidence type="ECO:0000313" key="3">
    <source>
        <dbReference type="Proteomes" id="UP000236642"/>
    </source>
</evidence>
<evidence type="ECO:0000313" key="2">
    <source>
        <dbReference type="EMBL" id="GBD09904.1"/>
    </source>
</evidence>
<dbReference type="AlphaFoldDB" id="A0A2H5Y8X3"/>
<protein>
    <submittedName>
        <fullName evidence="2">Uncharacterized protein</fullName>
    </submittedName>
</protein>